<dbReference type="InterPro" id="IPR037439">
    <property type="entry name" value="Branching_enzy"/>
</dbReference>
<organism evidence="13 14">
    <name type="scientific">Clostridium botulinum</name>
    <dbReference type="NCBI Taxonomy" id="1491"/>
    <lineage>
        <taxon>Bacteria</taxon>
        <taxon>Bacillati</taxon>
        <taxon>Bacillota</taxon>
        <taxon>Clostridia</taxon>
        <taxon>Eubacteriales</taxon>
        <taxon>Clostridiaceae</taxon>
        <taxon>Clostridium</taxon>
    </lineage>
</organism>
<evidence type="ECO:0000259" key="12">
    <source>
        <dbReference type="SMART" id="SM00642"/>
    </source>
</evidence>
<evidence type="ECO:0000256" key="1">
    <source>
        <dbReference type="ARBA" id="ARBA00000826"/>
    </source>
</evidence>
<comment type="caution">
    <text evidence="13">The sequence shown here is derived from an EMBL/GenBank/DDBJ whole genome shotgun (WGS) entry which is preliminary data.</text>
</comment>
<dbReference type="FunFam" id="3.20.20.80:FF:000003">
    <property type="entry name" value="1,4-alpha-glucan branching enzyme GlgB"/>
    <property type="match status" value="1"/>
</dbReference>
<feature type="compositionally biased region" description="Basic and acidic residues" evidence="11">
    <location>
        <begin position="1"/>
        <end position="21"/>
    </location>
</feature>
<comment type="similarity">
    <text evidence="4 10">Belongs to the glycosyl hydrolase 13 family. GlgB subfamily.</text>
</comment>
<feature type="domain" description="Glycosyl hydrolase family 13 catalytic" evidence="12">
    <location>
        <begin position="236"/>
        <end position="591"/>
    </location>
</feature>
<dbReference type="EC" id="2.4.1.18" evidence="10"/>
<dbReference type="NCBIfam" id="TIGR01515">
    <property type="entry name" value="branching_enzym"/>
    <property type="match status" value="1"/>
</dbReference>
<dbReference type="InterPro" id="IPR006407">
    <property type="entry name" value="GlgB"/>
</dbReference>
<evidence type="ECO:0000256" key="9">
    <source>
        <dbReference type="ARBA" id="ARBA00023277"/>
    </source>
</evidence>
<dbReference type="PANTHER" id="PTHR43651">
    <property type="entry name" value="1,4-ALPHA-GLUCAN-BRANCHING ENZYME"/>
    <property type="match status" value="1"/>
</dbReference>
<evidence type="ECO:0000256" key="5">
    <source>
        <dbReference type="ARBA" id="ARBA00022600"/>
    </source>
</evidence>
<feature type="active site" description="Proton donor" evidence="10">
    <location>
        <position position="446"/>
    </location>
</feature>
<evidence type="ECO:0000313" key="13">
    <source>
        <dbReference type="EMBL" id="NFV28057.1"/>
    </source>
</evidence>
<sequence>MSNADTKKIDHELDIQSKEITSEETFETLKDTAQNASKVAKKMSSSKKSNRTTKKKAPSIKAKANLSNSNSENKEVKSNTKKSNSHELNKENIKKFHEGTNYEAYKILGSHIKTEKRKKGVRFTTWAPNAKDAYLVGDFNDFKIDENYKLEKLDENGLWSLFLPHINDGSKYKYCFIDELGNQSDFKSDPYAVQSELRPKTASIVFESDKFKWNDKKWMSKRNKLNIYEMPMNIYEMHLGSWKRNEEGEFLTYAQLSEILPKYLKDMGYTYVELMPLGEHPLDASWGYQGTGYYSPTSRYGDLNGLKMLIEKLHDEEIGVIIDWVPGHFCKDSHGLYKFDGTTTYEYSEEWRSENCGWGTCNFDLGKPEVRSYLISNALYWIKEFHIDGIRVDAVSSILYLDYGKEEGEWEPNQFGGNANLEGIEFLQQLNKAVKAEDPNVLMIAEESTSWPNVSKSNNGESLGFNFKWNMGWMNDTLEYIKVDPLYRKFNHDKVTFSMMYNYSENFILPISHDEVVHGKKSLVDKMWGDYWNKFSGLRLFASYMMGHPGKKLLFMGCEFGQFIEWREYEELEWFLIEKYDMHRQTQIFFKDLNHFYIDNKALWELDHDEKGFTWIDADNSSQSILEFIRRSKDDNDTIIFISNFTPIVYYDYKIGVPFLGEYEEVFNTDDSKYGGSGQVMGETLISKKLEYHNQPYSLQIKVPPMATLVLKIKSIYKDIEEKTFMKKVTEIAEIDRDELLDKIEDIK</sequence>
<dbReference type="EMBL" id="SXFB01000030">
    <property type="protein sequence ID" value="NFV28057.1"/>
    <property type="molecule type" value="Genomic_DNA"/>
</dbReference>
<evidence type="ECO:0000256" key="2">
    <source>
        <dbReference type="ARBA" id="ARBA00002953"/>
    </source>
</evidence>
<evidence type="ECO:0000256" key="7">
    <source>
        <dbReference type="ARBA" id="ARBA00022679"/>
    </source>
</evidence>
<evidence type="ECO:0000256" key="8">
    <source>
        <dbReference type="ARBA" id="ARBA00023056"/>
    </source>
</evidence>
<dbReference type="HAMAP" id="MF_00685">
    <property type="entry name" value="GlgB"/>
    <property type="match status" value="1"/>
</dbReference>
<dbReference type="InterPro" id="IPR044143">
    <property type="entry name" value="GlgB_N_E_set_prok"/>
</dbReference>
<feature type="compositionally biased region" description="Basic and acidic residues" evidence="11">
    <location>
        <begin position="72"/>
        <end position="90"/>
    </location>
</feature>
<reference evidence="13 14" key="1">
    <citation type="submission" date="2019-04" db="EMBL/GenBank/DDBJ databases">
        <title>Genome sequencing of Clostridium botulinum Groups I-IV and Clostridium butyricum.</title>
        <authorList>
            <person name="Brunt J."/>
            <person name="Van Vliet A.H.M."/>
            <person name="Stringer S.C."/>
            <person name="Carter A.T."/>
            <person name="Peck M.W."/>
        </authorList>
    </citation>
    <scope>NUCLEOTIDE SEQUENCE [LARGE SCALE GENOMIC DNA]</scope>
    <source>
        <strain evidence="13 14">BL81</strain>
    </source>
</reference>
<dbReference type="GO" id="GO:0004553">
    <property type="term" value="F:hydrolase activity, hydrolyzing O-glycosyl compounds"/>
    <property type="evidence" value="ECO:0007669"/>
    <property type="project" value="InterPro"/>
</dbReference>
<dbReference type="InterPro" id="IPR013783">
    <property type="entry name" value="Ig-like_fold"/>
</dbReference>
<dbReference type="NCBIfam" id="NF008967">
    <property type="entry name" value="PRK12313.1"/>
    <property type="match status" value="1"/>
</dbReference>
<dbReference type="UniPathway" id="UPA00164"/>
<dbReference type="NCBIfam" id="NF003811">
    <property type="entry name" value="PRK05402.1"/>
    <property type="match status" value="1"/>
</dbReference>
<dbReference type="Gene3D" id="3.20.20.80">
    <property type="entry name" value="Glycosidases"/>
    <property type="match status" value="1"/>
</dbReference>
<dbReference type="Pfam" id="PF02806">
    <property type="entry name" value="Alpha-amylase_C"/>
    <property type="match status" value="1"/>
</dbReference>
<keyword evidence="7 10" id="KW-0808">Transferase</keyword>
<keyword evidence="8 10" id="KW-0320">Glycogen biosynthesis</keyword>
<dbReference type="InterPro" id="IPR004193">
    <property type="entry name" value="Glyco_hydro_13_N"/>
</dbReference>
<comment type="pathway">
    <text evidence="3 10">Glycan biosynthesis; glycogen biosynthesis.</text>
</comment>
<accession>A0A6B4JSB1</accession>
<keyword evidence="9 10" id="KW-0119">Carbohydrate metabolism</keyword>
<feature type="compositionally biased region" description="Low complexity" evidence="11">
    <location>
        <begin position="61"/>
        <end position="71"/>
    </location>
</feature>
<evidence type="ECO:0000256" key="11">
    <source>
        <dbReference type="SAM" id="MobiDB-lite"/>
    </source>
</evidence>
<feature type="active site" description="Nucleophile" evidence="10">
    <location>
        <position position="393"/>
    </location>
</feature>
<dbReference type="SUPFAM" id="SSF51011">
    <property type="entry name" value="Glycosyl hydrolase domain"/>
    <property type="match status" value="1"/>
</dbReference>
<dbReference type="GO" id="GO:0043169">
    <property type="term" value="F:cation binding"/>
    <property type="evidence" value="ECO:0007669"/>
    <property type="project" value="InterPro"/>
</dbReference>
<keyword evidence="5 10" id="KW-0321">Glycogen metabolism</keyword>
<evidence type="ECO:0000256" key="3">
    <source>
        <dbReference type="ARBA" id="ARBA00004964"/>
    </source>
</evidence>
<name>A0A6B4JSB1_CLOBO</name>
<keyword evidence="6 10" id="KW-0328">Glycosyltransferase</keyword>
<dbReference type="Gene3D" id="2.60.40.1180">
    <property type="entry name" value="Golgi alpha-mannosidase II"/>
    <property type="match status" value="1"/>
</dbReference>
<dbReference type="FunFam" id="2.60.40.1180:FF:000002">
    <property type="entry name" value="1,4-alpha-glucan branching enzyme GlgB"/>
    <property type="match status" value="1"/>
</dbReference>
<dbReference type="InterPro" id="IPR006048">
    <property type="entry name" value="A-amylase/branching_C"/>
</dbReference>
<dbReference type="Gene3D" id="2.60.40.10">
    <property type="entry name" value="Immunoglobulins"/>
    <property type="match status" value="1"/>
</dbReference>
<dbReference type="Pfam" id="PF00128">
    <property type="entry name" value="Alpha-amylase"/>
    <property type="match status" value="1"/>
</dbReference>
<dbReference type="GO" id="GO:0005978">
    <property type="term" value="P:glycogen biosynthetic process"/>
    <property type="evidence" value="ECO:0007669"/>
    <property type="project" value="UniProtKB-UniRule"/>
</dbReference>
<dbReference type="PIRSF" id="PIRSF000463">
    <property type="entry name" value="GlgB"/>
    <property type="match status" value="1"/>
</dbReference>
<dbReference type="Proteomes" id="UP000486903">
    <property type="component" value="Unassembled WGS sequence"/>
</dbReference>
<dbReference type="GO" id="GO:0003844">
    <property type="term" value="F:1,4-alpha-glucan branching enzyme activity"/>
    <property type="evidence" value="ECO:0007669"/>
    <property type="project" value="UniProtKB-UniRule"/>
</dbReference>
<comment type="subunit">
    <text evidence="10">Monomer.</text>
</comment>
<dbReference type="Pfam" id="PF02922">
    <property type="entry name" value="CBM_48"/>
    <property type="match status" value="1"/>
</dbReference>
<feature type="compositionally biased region" description="Basic residues" evidence="11">
    <location>
        <begin position="39"/>
        <end position="58"/>
    </location>
</feature>
<dbReference type="InterPro" id="IPR006047">
    <property type="entry name" value="GH13_cat_dom"/>
</dbReference>
<dbReference type="AlphaFoldDB" id="A0A6B4JSB1"/>
<dbReference type="InterPro" id="IPR017853">
    <property type="entry name" value="GH"/>
</dbReference>
<feature type="region of interest" description="Disordered" evidence="11">
    <location>
        <begin position="1"/>
        <end position="90"/>
    </location>
</feature>
<comment type="function">
    <text evidence="2 10">Catalyzes the formation of the alpha-1,6-glucosidic linkages in glycogen by scission of a 1,4-alpha-linked oligosaccharide from growing alpha-1,4-glucan chains and the subsequent attachment of the oligosaccharide to the alpha-1,6 position.</text>
</comment>
<protein>
    <recommendedName>
        <fullName evidence="10">1,4-alpha-glucan branching enzyme GlgB</fullName>
        <ecNumber evidence="10">2.4.1.18</ecNumber>
    </recommendedName>
    <alternativeName>
        <fullName evidence="10">1,4-alpha-D-glucan:1,4-alpha-D-glucan 6-glucosyl-transferase</fullName>
    </alternativeName>
    <alternativeName>
        <fullName evidence="10">Alpha-(1-&gt;4)-glucan branching enzyme</fullName>
    </alternativeName>
    <alternativeName>
        <fullName evidence="10">Glycogen branching enzyme</fullName>
        <shortName evidence="10">BE</shortName>
    </alternativeName>
</protein>
<dbReference type="PANTHER" id="PTHR43651:SF3">
    <property type="entry name" value="1,4-ALPHA-GLUCAN-BRANCHING ENZYME"/>
    <property type="match status" value="1"/>
</dbReference>
<dbReference type="RefSeq" id="WP_003374784.1">
    <property type="nucleotide sequence ID" value="NZ_JACBBA010000014.1"/>
</dbReference>
<dbReference type="SMART" id="SM00642">
    <property type="entry name" value="Aamy"/>
    <property type="match status" value="1"/>
</dbReference>
<dbReference type="CDD" id="cd02855">
    <property type="entry name" value="E_set_GBE_prok_N"/>
    <property type="match status" value="1"/>
</dbReference>
<comment type="catalytic activity">
    <reaction evidence="1 10">
        <text>Transfers a segment of a (1-&gt;4)-alpha-D-glucan chain to a primary hydroxy group in a similar glucan chain.</text>
        <dbReference type="EC" id="2.4.1.18"/>
    </reaction>
</comment>
<evidence type="ECO:0000256" key="6">
    <source>
        <dbReference type="ARBA" id="ARBA00022676"/>
    </source>
</evidence>
<dbReference type="SUPFAM" id="SSF51445">
    <property type="entry name" value="(Trans)glycosidases"/>
    <property type="match status" value="1"/>
</dbReference>
<gene>
    <name evidence="10 13" type="primary">glgB</name>
    <name evidence="13" type="ORF">FDG31_18355</name>
</gene>
<dbReference type="InterPro" id="IPR013780">
    <property type="entry name" value="Glyco_hydro_b"/>
</dbReference>
<evidence type="ECO:0000313" key="14">
    <source>
        <dbReference type="Proteomes" id="UP000486903"/>
    </source>
</evidence>
<evidence type="ECO:0000256" key="10">
    <source>
        <dbReference type="HAMAP-Rule" id="MF_00685"/>
    </source>
</evidence>
<proteinExistence type="inferred from homology"/>
<evidence type="ECO:0000256" key="4">
    <source>
        <dbReference type="ARBA" id="ARBA00009000"/>
    </source>
</evidence>
<dbReference type="CDD" id="cd11322">
    <property type="entry name" value="AmyAc_Glg_BE"/>
    <property type="match status" value="1"/>
</dbReference>
<dbReference type="GO" id="GO:0005829">
    <property type="term" value="C:cytosol"/>
    <property type="evidence" value="ECO:0007669"/>
    <property type="project" value="TreeGrafter"/>
</dbReference>